<dbReference type="InterPro" id="IPR036318">
    <property type="entry name" value="FAD-bd_PCMH-like_sf"/>
</dbReference>
<dbReference type="InterPro" id="IPR016166">
    <property type="entry name" value="FAD-bd_PCMH"/>
</dbReference>
<dbReference type="Gene3D" id="3.30.465.10">
    <property type="match status" value="1"/>
</dbReference>
<keyword evidence="4" id="KW-0560">Oxidoreductase</keyword>
<dbReference type="InterPro" id="IPR016164">
    <property type="entry name" value="FAD-linked_Oxase-like_C"/>
</dbReference>
<dbReference type="EC" id="1.-.-.-" evidence="4"/>
<accession>A0A518CZ68</accession>
<dbReference type="Gene3D" id="3.30.43.10">
    <property type="entry name" value="Uridine Diphospho-n-acetylenolpyruvylglucosamine Reductase, domain 2"/>
    <property type="match status" value="1"/>
</dbReference>
<evidence type="ECO:0000256" key="1">
    <source>
        <dbReference type="ARBA" id="ARBA00022630"/>
    </source>
</evidence>
<keyword evidence="1" id="KW-0285">Flavoprotein</keyword>
<dbReference type="InterPro" id="IPR006094">
    <property type="entry name" value="Oxid_FAD_bind_N"/>
</dbReference>
<evidence type="ECO:0000256" key="2">
    <source>
        <dbReference type="ARBA" id="ARBA00022827"/>
    </source>
</evidence>
<dbReference type="GO" id="GO:0071949">
    <property type="term" value="F:FAD binding"/>
    <property type="evidence" value="ECO:0007669"/>
    <property type="project" value="InterPro"/>
</dbReference>
<dbReference type="CDD" id="cd00551">
    <property type="entry name" value="AmyAc_family"/>
    <property type="match status" value="1"/>
</dbReference>
<keyword evidence="2" id="KW-0274">FAD</keyword>
<name>A0A518CZ68_9BACT</name>
<dbReference type="RefSeq" id="WP_145186227.1">
    <property type="nucleotide sequence ID" value="NZ_CP036290.1"/>
</dbReference>
<dbReference type="InterPro" id="IPR010031">
    <property type="entry name" value="FAD_lactone_oxidase-like"/>
</dbReference>
<dbReference type="Proteomes" id="UP000319342">
    <property type="component" value="Chromosome"/>
</dbReference>
<dbReference type="EMBL" id="CP036290">
    <property type="protein sequence ID" value="QDU84524.1"/>
    <property type="molecule type" value="Genomic_DNA"/>
</dbReference>
<dbReference type="InterPro" id="IPR016169">
    <property type="entry name" value="FAD-bd_PCMH_sub2"/>
</dbReference>
<protein>
    <submittedName>
        <fullName evidence="4">Putative decaprenylphosphoryl-beta-D-ribose oxidase</fullName>
        <ecNumber evidence="4">1.-.-.-</ecNumber>
    </submittedName>
</protein>
<sequence>MSGSIKKGRLRASADLSGWADGVGQSRKSLRRVARSYEYVEGWGRAVGSRGRVLRPTSVKEVRAVLAAARRAGEPVCLRGGGNSYGDASTNTRGHVLDIGRMNQVLDFDAETGVAELEGGVTIAQLWRHALPRGYWPKVVSGTMFPTIAGAAAMNIHGKNNFKVGTIGDAIEAFDLVLANGELVTCSRSQNDDLFHAAIGGFGMLGVMTRVRIRTQRVHSGELQVHARSSRNLRHMLEQFEEERANADYLVGWIDCFGRGLGLGRGLVHVARYLEPGEDEDPEATCRLAHQELPSSILGFPKSQVWRFLRPICNDLGMPLLNLSKYTAGRLEEKKAPFRQPHAAFAFLLDYVPDWKLAYGPGGLIQFQSFVPKETALATYEALLERCHQRGIVPYLGVFKRHRPDPFWLTHAVDGYSFAMDFKVRPERRQELWDHCRDLTEIVLAAGGRFYFAKDLTLPPGTARRFLPPDRVAAFEELKGRLDPDGRFETQLYRRLFRS</sequence>
<proteinExistence type="predicted"/>
<evidence type="ECO:0000313" key="4">
    <source>
        <dbReference type="EMBL" id="QDU84524.1"/>
    </source>
</evidence>
<dbReference type="InterPro" id="IPR016167">
    <property type="entry name" value="FAD-bd_PCMH_sub1"/>
</dbReference>
<gene>
    <name evidence="4" type="primary">dprE1</name>
    <name evidence="4" type="ORF">Pla163_16350</name>
</gene>
<evidence type="ECO:0000313" key="5">
    <source>
        <dbReference type="Proteomes" id="UP000319342"/>
    </source>
</evidence>
<dbReference type="SUPFAM" id="SSF56176">
    <property type="entry name" value="FAD-binding/transporter-associated domain-like"/>
    <property type="match status" value="1"/>
</dbReference>
<keyword evidence="5" id="KW-1185">Reference proteome</keyword>
<feature type="domain" description="FAD-binding PCMH-type" evidence="3">
    <location>
        <begin position="46"/>
        <end position="218"/>
    </location>
</feature>
<dbReference type="PANTHER" id="PTHR43762">
    <property type="entry name" value="L-GULONOLACTONE OXIDASE"/>
    <property type="match status" value="1"/>
</dbReference>
<dbReference type="GO" id="GO:0016899">
    <property type="term" value="F:oxidoreductase activity, acting on the CH-OH group of donors, oxygen as acceptor"/>
    <property type="evidence" value="ECO:0007669"/>
    <property type="project" value="InterPro"/>
</dbReference>
<evidence type="ECO:0000259" key="3">
    <source>
        <dbReference type="PROSITE" id="PS51387"/>
    </source>
</evidence>
<dbReference type="AlphaFoldDB" id="A0A518CZ68"/>
<dbReference type="Pfam" id="PF01565">
    <property type="entry name" value="FAD_binding_4"/>
    <property type="match status" value="1"/>
</dbReference>
<dbReference type="PROSITE" id="PS51387">
    <property type="entry name" value="FAD_PCMH"/>
    <property type="match status" value="1"/>
</dbReference>
<dbReference type="SUPFAM" id="SSF55103">
    <property type="entry name" value="FAD-linked oxidases, C-terminal domain"/>
    <property type="match status" value="1"/>
</dbReference>
<dbReference type="PANTHER" id="PTHR43762:SF1">
    <property type="entry name" value="D-ARABINONO-1,4-LACTONE OXIDASE"/>
    <property type="match status" value="1"/>
</dbReference>
<dbReference type="OrthoDB" id="9768764at2"/>
<organism evidence="4 5">
    <name type="scientific">Rohdeia mirabilis</name>
    <dbReference type="NCBI Taxonomy" id="2528008"/>
    <lineage>
        <taxon>Bacteria</taxon>
        <taxon>Pseudomonadati</taxon>
        <taxon>Planctomycetota</taxon>
        <taxon>Planctomycetia</taxon>
        <taxon>Planctomycetia incertae sedis</taxon>
        <taxon>Rohdeia</taxon>
    </lineage>
</organism>
<reference evidence="4 5" key="1">
    <citation type="submission" date="2019-02" db="EMBL/GenBank/DDBJ databases">
        <title>Deep-cultivation of Planctomycetes and their phenomic and genomic characterization uncovers novel biology.</title>
        <authorList>
            <person name="Wiegand S."/>
            <person name="Jogler M."/>
            <person name="Boedeker C."/>
            <person name="Pinto D."/>
            <person name="Vollmers J."/>
            <person name="Rivas-Marin E."/>
            <person name="Kohn T."/>
            <person name="Peeters S.H."/>
            <person name="Heuer A."/>
            <person name="Rast P."/>
            <person name="Oberbeckmann S."/>
            <person name="Bunk B."/>
            <person name="Jeske O."/>
            <person name="Meyerdierks A."/>
            <person name="Storesund J.E."/>
            <person name="Kallscheuer N."/>
            <person name="Luecker S."/>
            <person name="Lage O.M."/>
            <person name="Pohl T."/>
            <person name="Merkel B.J."/>
            <person name="Hornburger P."/>
            <person name="Mueller R.-W."/>
            <person name="Bruemmer F."/>
            <person name="Labrenz M."/>
            <person name="Spormann A.M."/>
            <person name="Op den Camp H."/>
            <person name="Overmann J."/>
            <person name="Amann R."/>
            <person name="Jetten M.S.M."/>
            <person name="Mascher T."/>
            <person name="Medema M.H."/>
            <person name="Devos D.P."/>
            <person name="Kaster A.-K."/>
            <person name="Ovreas L."/>
            <person name="Rohde M."/>
            <person name="Galperin M.Y."/>
            <person name="Jogler C."/>
        </authorList>
    </citation>
    <scope>NUCLEOTIDE SEQUENCE [LARGE SCALE GENOMIC DNA]</scope>
    <source>
        <strain evidence="4 5">Pla163</strain>
    </source>
</reference>